<proteinExistence type="predicted"/>
<protein>
    <recommendedName>
        <fullName evidence="3">FidL-like membrane protein</fullName>
    </recommendedName>
</protein>
<name>A0AAU6VGE1_UNCXX</name>
<keyword evidence="1" id="KW-0812">Transmembrane</keyword>
<keyword evidence="1" id="KW-0472">Membrane</keyword>
<reference evidence="2" key="1">
    <citation type="submission" date="2022-03" db="EMBL/GenBank/DDBJ databases">
        <title>Sea Food Isolates.</title>
        <authorList>
            <person name="Li c."/>
        </authorList>
    </citation>
    <scope>NUCLEOTIDE SEQUENCE</scope>
    <source>
        <strain evidence="2">19MO03SA05</strain>
    </source>
</reference>
<dbReference type="AlphaFoldDB" id="A0AAU6VGE1"/>
<evidence type="ECO:0000256" key="1">
    <source>
        <dbReference type="SAM" id="Phobius"/>
    </source>
</evidence>
<keyword evidence="1" id="KW-1133">Transmembrane helix</keyword>
<dbReference type="EMBL" id="CP095350">
    <property type="protein sequence ID" value="XAG84384.1"/>
    <property type="molecule type" value="Genomic_DNA"/>
</dbReference>
<evidence type="ECO:0000313" key="2">
    <source>
        <dbReference type="EMBL" id="XAG84384.1"/>
    </source>
</evidence>
<organism evidence="2">
    <name type="scientific">bacterium 19MO03SA05</name>
    <dbReference type="NCBI Taxonomy" id="2920620"/>
    <lineage>
        <taxon>Bacteria</taxon>
    </lineage>
</organism>
<sequence>MKAKITVVLIVIVSMIVSLLVWNSLNEQALMKCRVNAVISIGDVRLYSVISYDMKNMRGVIAMDGYIETPEQPPLRVRRKILVDYTRNAHQFMMKSYHYEVSEYDNAGDKLAQMKLMPDFYTRPDQQFTMIIIPQGGNYVLQTTSIFPTFYCYTY</sequence>
<gene>
    <name evidence="2" type="ORF">MRM63_12890</name>
</gene>
<evidence type="ECO:0008006" key="3">
    <source>
        <dbReference type="Google" id="ProtNLM"/>
    </source>
</evidence>
<accession>A0AAU6VGE1</accession>
<feature type="transmembrane region" description="Helical" evidence="1">
    <location>
        <begin position="7"/>
        <end position="25"/>
    </location>
</feature>